<dbReference type="EMBL" id="JAHLEM010000051">
    <property type="protein sequence ID" value="MBU3863727.1"/>
    <property type="molecule type" value="Genomic_DNA"/>
</dbReference>
<feature type="region of interest" description="Disordered" evidence="1">
    <location>
        <begin position="1"/>
        <end position="31"/>
    </location>
</feature>
<accession>A0ABS6C9Z3</accession>
<protein>
    <submittedName>
        <fullName evidence="2">Uncharacterized protein</fullName>
    </submittedName>
</protein>
<sequence length="70" mass="7386">MSTIAASSTRRSVSARRCCCERDPDESGEPRCRENAALGPVAEIVAHAAGELGRATVLKTRADNVMVIAT</sequence>
<name>A0ABS6C9Z3_9ACTN</name>
<gene>
    <name evidence="2" type="ORF">KN815_06405</name>
</gene>
<reference evidence="2 3" key="1">
    <citation type="submission" date="2021-06" db="EMBL/GenBank/DDBJ databases">
        <authorList>
            <person name="Pan X."/>
        </authorList>
    </citation>
    <scope>NUCLEOTIDE SEQUENCE [LARGE SCALE GENOMIC DNA]</scope>
    <source>
        <strain evidence="2 3">4503</strain>
    </source>
</reference>
<evidence type="ECO:0000256" key="1">
    <source>
        <dbReference type="SAM" id="MobiDB-lite"/>
    </source>
</evidence>
<evidence type="ECO:0000313" key="2">
    <source>
        <dbReference type="EMBL" id="MBU3863727.1"/>
    </source>
</evidence>
<dbReference type="RefSeq" id="WP_216340766.1">
    <property type="nucleotide sequence ID" value="NZ_JAHLEM010000051.1"/>
</dbReference>
<evidence type="ECO:0000313" key="3">
    <source>
        <dbReference type="Proteomes" id="UP000720508"/>
    </source>
</evidence>
<dbReference type="Proteomes" id="UP000720508">
    <property type="component" value="Unassembled WGS sequence"/>
</dbReference>
<proteinExistence type="predicted"/>
<feature type="compositionally biased region" description="Low complexity" evidence="1">
    <location>
        <begin position="1"/>
        <end position="16"/>
    </location>
</feature>
<comment type="caution">
    <text evidence="2">The sequence shown here is derived from an EMBL/GenBank/DDBJ whole genome shotgun (WGS) entry which is preliminary data.</text>
</comment>
<organism evidence="2 3">
    <name type="scientific">Streptomyces niphimycinicus</name>
    <dbReference type="NCBI Taxonomy" id="2842201"/>
    <lineage>
        <taxon>Bacteria</taxon>
        <taxon>Bacillati</taxon>
        <taxon>Actinomycetota</taxon>
        <taxon>Actinomycetes</taxon>
        <taxon>Kitasatosporales</taxon>
        <taxon>Streptomycetaceae</taxon>
        <taxon>Streptomyces</taxon>
    </lineage>
</organism>
<keyword evidence="3" id="KW-1185">Reference proteome</keyword>